<dbReference type="EMBL" id="RJUR01000011">
    <property type="protein sequence ID" value="ROQ53444.1"/>
    <property type="molecule type" value="Genomic_DNA"/>
</dbReference>
<proteinExistence type="predicted"/>
<reference evidence="1 2" key="1">
    <citation type="submission" date="2018-11" db="EMBL/GenBank/DDBJ databases">
        <title>Genomic analyses of the natural microbiome of Caenorhabditis elegans.</title>
        <authorList>
            <person name="Samuel B."/>
        </authorList>
    </citation>
    <scope>NUCLEOTIDE SEQUENCE [LARGE SCALE GENOMIC DNA]</scope>
    <source>
        <strain evidence="1 2">BIGb0473</strain>
    </source>
</reference>
<evidence type="ECO:0000313" key="1">
    <source>
        <dbReference type="EMBL" id="ROQ53444.1"/>
    </source>
</evidence>
<dbReference type="AlphaFoldDB" id="A0A9X8EP86"/>
<comment type="caution">
    <text evidence="1">The sequence shown here is derived from an EMBL/GenBank/DDBJ whole genome shotgun (WGS) entry which is preliminary data.</text>
</comment>
<evidence type="ECO:0000313" key="2">
    <source>
        <dbReference type="Proteomes" id="UP000269115"/>
    </source>
</evidence>
<name>A0A9X8EP86_PSEPU</name>
<organism evidence="1 2">
    <name type="scientific">Pseudomonas putida</name>
    <name type="common">Arthrobacter siderocapsulatus</name>
    <dbReference type="NCBI Taxonomy" id="303"/>
    <lineage>
        <taxon>Bacteria</taxon>
        <taxon>Pseudomonadati</taxon>
        <taxon>Pseudomonadota</taxon>
        <taxon>Gammaproteobacteria</taxon>
        <taxon>Pseudomonadales</taxon>
        <taxon>Pseudomonadaceae</taxon>
        <taxon>Pseudomonas</taxon>
    </lineage>
</organism>
<sequence>MLCIIAKAARLDRLDATGKVDSCDKQNDVASYPGTQSRVAILGASIMSAKISSATSYSVQLQNEMEGKINYFHYQKFNDPTTGTKSPLNSPQTIYDFVLYPGGRFIATTADSLTAPPEDPKNLLFKLTNNSDFDFCLIELNSTDASIKKWLNSDNPTEQPAYKTKYRQRPVLSKQSVTLDFPNGGHWYVGEMPDRKRT</sequence>
<accession>A0A9X8EP86</accession>
<gene>
    <name evidence="1" type="ORF">EDF85_1202</name>
</gene>
<dbReference type="Proteomes" id="UP000269115">
    <property type="component" value="Unassembled WGS sequence"/>
</dbReference>
<protein>
    <submittedName>
        <fullName evidence="1">Uncharacterized protein</fullName>
    </submittedName>
</protein>
<dbReference type="GeneID" id="87481420"/>
<dbReference type="RefSeq" id="WP_148071514.1">
    <property type="nucleotide sequence ID" value="NZ_RJUR01000011.1"/>
</dbReference>